<accession>A0A6C0H3F4</accession>
<reference evidence="1" key="1">
    <citation type="journal article" date="2020" name="Nature">
        <title>Giant virus diversity and host interactions through global metagenomics.</title>
        <authorList>
            <person name="Schulz F."/>
            <person name="Roux S."/>
            <person name="Paez-Espino D."/>
            <person name="Jungbluth S."/>
            <person name="Walsh D.A."/>
            <person name="Denef V.J."/>
            <person name="McMahon K.D."/>
            <person name="Konstantinidis K.T."/>
            <person name="Eloe-Fadrosh E.A."/>
            <person name="Kyrpides N.C."/>
            <person name="Woyke T."/>
        </authorList>
    </citation>
    <scope>NUCLEOTIDE SEQUENCE</scope>
    <source>
        <strain evidence="1">GVMAG-M-3300023179-62</strain>
    </source>
</reference>
<name>A0A6C0H3F4_9ZZZZ</name>
<sequence>MLGIGQSAALLPTSVMEGYGRRSETARVLVDNDGLPILNRLKIQSDPM</sequence>
<dbReference type="EMBL" id="MN739859">
    <property type="protein sequence ID" value="QHT74937.1"/>
    <property type="molecule type" value="Genomic_DNA"/>
</dbReference>
<proteinExistence type="predicted"/>
<organism evidence="1">
    <name type="scientific">viral metagenome</name>
    <dbReference type="NCBI Taxonomy" id="1070528"/>
    <lineage>
        <taxon>unclassified sequences</taxon>
        <taxon>metagenomes</taxon>
        <taxon>organismal metagenomes</taxon>
    </lineage>
</organism>
<protein>
    <submittedName>
        <fullName evidence="1">Uncharacterized protein</fullName>
    </submittedName>
</protein>
<dbReference type="AlphaFoldDB" id="A0A6C0H3F4"/>
<evidence type="ECO:0000313" key="1">
    <source>
        <dbReference type="EMBL" id="QHT74937.1"/>
    </source>
</evidence>